<feature type="compositionally biased region" description="Basic and acidic residues" evidence="1">
    <location>
        <begin position="5478"/>
        <end position="5509"/>
    </location>
</feature>
<reference evidence="2 3" key="1">
    <citation type="submission" date="2024-07" db="EMBL/GenBank/DDBJ databases">
        <authorList>
            <person name="Wang L."/>
        </authorList>
    </citation>
    <scope>NUCLEOTIDE SEQUENCE [LARGE SCALE GENOMIC DNA]</scope>
    <source>
        <strain evidence="2 3">WL359</strain>
    </source>
</reference>
<accession>A0ABV3NRK6</accession>
<evidence type="ECO:0000256" key="1">
    <source>
        <dbReference type="SAM" id="MobiDB-lite"/>
    </source>
</evidence>
<dbReference type="RefSeq" id="WP_367594436.1">
    <property type="nucleotide sequence ID" value="NZ_JBFMVT010000002.1"/>
</dbReference>
<organism evidence="2 3">
    <name type="scientific">Buttiauxella gaviniae</name>
    <dbReference type="NCBI Taxonomy" id="82990"/>
    <lineage>
        <taxon>Bacteria</taxon>
        <taxon>Pseudomonadati</taxon>
        <taxon>Pseudomonadota</taxon>
        <taxon>Gammaproteobacteria</taxon>
        <taxon>Enterobacterales</taxon>
        <taxon>Enterobacteriaceae</taxon>
        <taxon>Buttiauxella</taxon>
    </lineage>
</organism>
<dbReference type="Gene3D" id="2.60.40.10">
    <property type="entry name" value="Immunoglobulins"/>
    <property type="match status" value="49"/>
</dbReference>
<protein>
    <submittedName>
        <fullName evidence="2">Retention module-containing protein</fullName>
    </submittedName>
</protein>
<feature type="compositionally biased region" description="Polar residues" evidence="1">
    <location>
        <begin position="5511"/>
        <end position="5520"/>
    </location>
</feature>
<dbReference type="NCBIfam" id="NF033682">
    <property type="entry name" value="retention_LapA"/>
    <property type="match status" value="1"/>
</dbReference>
<gene>
    <name evidence="2" type="ORF">AB1E22_05520</name>
</gene>
<proteinExistence type="predicted"/>
<dbReference type="NCBIfam" id="NF033510">
    <property type="entry name" value="Ca_tandemer"/>
    <property type="match status" value="39"/>
</dbReference>
<dbReference type="EMBL" id="JBFMVT010000002">
    <property type="protein sequence ID" value="MEW7312171.1"/>
    <property type="molecule type" value="Genomic_DNA"/>
</dbReference>
<name>A0ABV3NRK6_9ENTR</name>
<dbReference type="Proteomes" id="UP001555342">
    <property type="component" value="Unassembled WGS sequence"/>
</dbReference>
<feature type="region of interest" description="Disordered" evidence="1">
    <location>
        <begin position="5536"/>
        <end position="5563"/>
    </location>
</feature>
<feature type="compositionally biased region" description="Basic and acidic residues" evidence="1">
    <location>
        <begin position="5623"/>
        <end position="5636"/>
    </location>
</feature>
<sequence>MSNLLGVIKAVIGLVYVVEADGSQRLLKEGDRIYSGEEIVTGDSGAVSVALPNGKTLDLGRNSHWSEHGLNAVNSAEHDTQDVASLQKSIADGADPTQALEATAAGNEPPVQIEGGGGGHTLVQLDLTGQVVDPTAGFNTAGLGVPTPELHLPEGGLATDFTSSSSPVLPPLIQINDFAGNDGFINKNEINHTPINGTSNQNHVTLVFTDSQKNTITIDVPVNNGRWTAQPDLSGLVEGKITVLATATDVSGRTATSTDDAQIDITGPVDHITIDSVTPDNIINIAESHQPQTLIHGNVSGDAKIGDKVTLTVDGKEYSDVVIDLGNGTLGYQINVSTQGLLANQNIHATVTSTDEAGNTTQASSDHHVDIDLDIHNSITIETVANDDVVNRAESRMPTLVTGAVGGDAQAGDPVTVTVQGQQFHGVVINDNGQLRYSVPVPTNLLREGANDVQVQVVSHDVAGNEAIAVEHKTVTLDTQAHNALTISAVADDNTVNSSESRMPTLISGTVSGDAQAGDHVVVSVNGQSFNSQVVTDENGHLRYTVPVPTSALTEGSNDVQVMITGVDAAGNTAIAVEHKTVVLDTQAQNALTIETVAGDDTVNATESRMPTMISGTVSGDAQAGDKVVVSVNGHSFNGQVVTDENGHLRYTVPVPTSALTEGSNDVQVMITGTDNAGNTAIAVETKTIVLDTQAQNGFTIETVAGDDTVNATESRMPTMISGTVSGDAHAGDHVVVNVNGQRFESRVTDDNGQLRYTVPVPTSALHEGSNDVQVMITGTDNAGNTAIAMETKTIVLDTQAQNGFTIETVAGDDTVNATESRMPTMISGTVSGDAHAGDHVVVNVNGQRFESRVTDDNGQLRYTVPVPTSALHEGSNDVQVMITGTDNAGNTAIAVETKTIVLDTQAHNALTIATVADDNTVNASESRMPTMISGTVSGDAQAGDKVVVSVNGHEYRGDVVADANGQLHYAVPVPTSALTEGSNDVQVMITGVDAAGNTAIAVETKTIVLDTQAHNALTIGTVAGDDTVNATESRMPTMISGTVSGDAQAGDGVVVSVNGHSFNGLVVTDENDQLHYAVPVPTSALTEGSNDVQVMITGVDASGNTAIAVETKTIVLDTQAQNGFTIETVAGDDTVNATESRMPTMISGTVSGDAHAGDHVVVNVNGQRFESRVTDDNGQLRYTVPVPTSALHEGSNDVQVMITGTDNAGNTAIAVETKTIVLDTQAQNSFTIETVAGDDTVNATESRMPTMISGTVSGDAHAGDHVVVNVNGQRFESRVTDDNGQLRYTVPVPTSALHEGSNDVQVIITGTDNAGNTAIAVETKTIVLDTQAHNALTIATVADDNTVNASESRMPTMISGTVSGDAQAGDKVVVSVNGHEYRGDVVADANGQLHYAVPVPTSALTEGSNDVQVMITGVDAAGNTAIAVETKTIVLDTQAHNALTIGTVADDNVVNATESRMPTMISGTVSGDAQAGDGVVVSVNGHSFNGLVVTDENGHLHYAVPVPTSALTEGSNDVQVMITGVDAAGNTAIAVETKTIVLDTQAQNALTIETVAGDDTVNATESRMPTMISGTVSGDAQAGDKVVVSVNGHEYRGEVVTDENGHLRYTVPVPTSALTEGSNDVQVMITGVDASGNTAIAVEHKTVVLDTQAQNVLTIETVAGDDTVNASESRMPTMISGTVSGDAQAGDGVVVSVNGHSFNGLVVTDENGHLHYAVPVPTSALTEGSNDVQVMITGVDAAGNTAIAVETKTIVLDTQAQNGFTIETVAGDDTVNATESRMPTMISGTVSGDAHAGDHVVVNVNGQRFESLVTDDNGQLRYTVPVPTSALHEGSNDVQVMITGTDNVGNTAIAVETKTIVLDTQAQNGFTIENVAGDDTVNATESRMPTMISGTVSGDAHAGDHVVVNVNGQRFESLVTDDNGQLRYTVPVPTSALTEGSNDVQVMITGVDAAGNTAIAVETKTIVLDTQAQNALTIETVAGDDTVNATESRMPTMISGTVSGDAQAGDKVVVSVNGHEYRGEVVTDENGQLRYTVPVPTSALTEGSNDVQVMITGVDASGNTAIAVETKTIVLDTQAQNALTIETVAGDDTVNATESRMPTMISGTVSGDAHAGDHVVVNVNGQRFESRVTDDNGQLRYTVPVPTSALHEGSNDVQVMITGTDNAGNTAIAVETKTIVLDTQAQNALTIETVSGDDTVNATESRMPTMISGTVSGDAQAGDKVVVSVNGHEYRGEVISDENGHLRYTVPVPTSALHEGSNDVQVMITGTDNAGNTAIAVETKTIVLDTQAQNTLTIETVAGDDTVNATESRMPTMISGTVSGDAQAGDKVVVSVNGHEYRGEVITDENGHLRYTVPVPTSALTEGSNDVQVMITGTDNVGNTAIAVEHKTVFLDTQAHNGLTISTVAGDDVVNHQESQHETLVTGHVSGKDAQEGDRVVVSVQGKDFTGEVLADADGHLYYQVAVSTGTLIEGHNDVQVMVISHDTAGNEAIAVEHKDVVLDTHADATIKLNDVTDDNVLNHDELNVPKQLVSGTVEGDDAHVGDVVSLNVNGKYFTGHVIDLGNGHLGYQIPVDSSAFSNNQGDVDTGVKVKATIKSHDPAGNEVIQTTEHTVQIDNTAHATINIGDVTQDNILNHDELSADKQTISGEVTGDAKLGDKVELVINGTKFTGEVSTLPNGHLGYSIDVNPGVFSRNKGEVDGSIDIHVKVTSHDAAGNEVVAHADRTVFIDNHANDTITVDAVTKDNVLNHSELNAKTQTITGTVGGDAHVGDEVVLKIGDKIIGQNTVVDLDGKGHLGYRIDVKPSDFSDNKGEVDKDVTFTATVTSHDQAGNTAIETTEHTVHIDNHANNHVTVETVAGDNTISMNESRMPTLISGVVTGVDAKAGDAVVVRVQGEDFKGKVVVGDDGQLRYEVHVPTEKFHDGVNDVKVTVTSHDGVGNTAHAVEHVNVTLDTQAHATISVDSVTSDNILNQDELANPKQLITGTVGGDAKAGDDVVIEINGYKYPGNVIDLGNHQLGYRIAVDTYALTDNRGQIDTTVKFTATVTSFDDVKNEVIQTTEHTVHIDNFAVANIDIGGVTQDNILNHDELDAAKQTVTGIVGGDAQIGDKVVLEINGTKIPGEVVELSPGQLGYKIDVDPAVFSHNRGNVDGDVNIHAKVTSHDAAGNEVVAHYDKTVHIDNHADATITIDAVTTDNVLNHAELAAGKQMITGTVGVDAKVGDEVVLKIGDKPIGTGHVVDLDGHGHLGYRIEVKTSDFSDNKGNVDKDVTFTASVTSHDAAHNEVTVSTEHTVHIDNHAYNNQTISTVAGDDVVNLNESHRETLITGHVKGEDAQPGDAVMVTVHGNNYPGTVYADANGHLRYSVAVPVGVLKEGSNDVQVKVTSHDAANNEVVSTEHKDVVVDTHADATLTIADVTKDNILNHDELAATKQFVHGTVGGDAQFGDAVDIEIGGRHFHGNVIFIAPGQLGYQVAVDPSAFNDNSKDVDGHVTMTVSVKVHDAAGNELTKSETHDVKIDNHADPVIHLDKVTGDDIINFTESQQAHTRITGTVSGDVHEGDKVIVTVHDHKYETTVIKLPFSNGALGYSVDVNTKDLMSDKKGASSDTNNDTTVKVTAHVVGYDAAGNEHPIDVTTDLKIDLKAEAHITINPIAGDNMINGDESKVSTTMISGTVDGDVKVGDYVHILVNGQELTTKVVSENGKLVYHREVSTHDLLADPNVQVTVTATDNANNTATAGAEQKIIIDTRVEATISVDSVTPDNTLNDEELNHHYTLVSGTVTGEVEVGKELTLKINGHEYHGTVQLQSDGSKGYNIMVETTDLHQDPNIHASIDVTDKALNHKVVTADHHVDIDSHADATVTINVVSGDDVLNGLDQKHPTTVINGVVTGDVKAGDFVHLTINGVTYDVKVEPQAYLGNKLGYSFEAKTSDLLANGHIVATVDAKDDAGNTVTAHADHDVSRDDSATATITIDPVTDDNTINNEEAHQGKTTITGHVTGDVHLGDVVDLTVNGQHYYGSVNDKGRYSIDVSTDDLISAGNKPVIHAEVTGYDAAGNTHLAEFDRVVNIDTRADVNFHDNQLGLTGNMDFYRVAGYVDGDAKVGDLVTITVGGDKYYTTVQKLPDGKLGYNTDHLIDPKTGLPDTGDTGLNRGAIDANTDVVIQVTSHDQYGNAATATAVIHPQSSGTGTGGTGHHDGGTTTPTHTDPHATITISPVAGDNTINEAESHSTTTVIRGTVVGDVHGGEAIDVYLGGVKYPGIVIERPNLPGEFSYAIPVDTQTLMQHPDITVKMPGFTDNAPQTTVTVDTDVSIDIQLDKIAGDDTINIVESQTGKTPVSGIVTGKDVHDGSNVTIMVNGHAITTQVFTDANGVMRFSKDVSINDLRQDPHVTVSVTGHDDHGNIATKSADTTVKVDTDIDASVTIDKVTPDNVINLNESHDPKTTITGQVGGDVHPGDKVTIHVNGVDYPDVTVDQNLHYSVDVFTSDLLKGDTITASVHGYDAAGNTIDKGATQHYTTDFTAEASITVNTVSGDNILSAKDLAADQTEISGTVGKDARVGDEVTVVLNGTPVHTTVIELPYMNGDLGYTMKVNTADLKAELDSQSTAKPHITVTVTGTDEAGNAFSNSEDQTITIDDHADVNLTLNNVSGDNVLNLAESHNPTTTISGSVTGDVKEGDTMVITVNGNDLTATLHSDGKGGFTFTREVNTSELLQDQHITYKVLAVDDVGNTQPGVGFVDIRIDQDAQNEIHFDKVIAGDNRVNIEESHATTTMLRGVVTGDAHGGDPITLTVNGQSVTGGVVLEDSHGNRTFEIPVANSVLKEGDNTVVVTVSGQDEAGNPATSTDTHTITLDTTITGSINIAPIATDNVINAKESQHIHVTGTVDGDAREGDLVTLNVNGHVTHTKVVTVDGHLGYDVQLDKTWLNEGENNVTVNVQIVDDAGNHLNPAYNQVVTLDTHADATITVNTVASDDVVNAREAKHLTVSGAVDGDAVEGDKVTLEINGHTITTDVIKVGDHLGYEVPVKQTWLSEGNNEIKVSVSVNDAAGNHYTTPQESHQIFVDTQIAGRIDIDKVAGDNVINAKESDHITVSGTVGLDAKPGDDVDLELNGHKITVQVQGTPGNLTYTTPVDKAWFNEGSNNVKVTLHVSDDAGNVSAVEHSQTITLDTQIAGRIDIDKVAGDNVINAKESDHITVSGTVGLDAKPGDDVDLELNGHKITVQVQGTPGHLTYTTPVDKAWFNEGSNDVKVTLHVSDDAGNVSAVEHSQTITLDTQIAGTIDIDKVTGDNVINAKESDHITISGTVGLDAKPGDDVDLELNGHKITVHVQGTPGHLTYTTPVDKAWFNEGSNDVKVTLHVSDDAGNTTTASHTQKVELDTHADATITIDKVTGDDHLDSQEARHHVTHITGHIDSADVQANEHINATINGKHYDAVLHDDNGHLTYDIPVDTHDLNIGKNSVDVSVIAHDNHGNSDVIHQKSDFTMDDPAHRGKHDVDSSDKSHHAATSASHDQGLSNLFDDSDDSLSFNLHQDGKVKSGEEDHKVFTGKEGNDHGKVDLSDLAHELHHSDDITQLIKGADSHHDKVGSAATAATPAHHGDASAVPQIADSYGSSTHSLDHLIPKPEHYHS</sequence>
<feature type="compositionally biased region" description="Basic and acidic residues" evidence="1">
    <location>
        <begin position="5538"/>
        <end position="5563"/>
    </location>
</feature>
<dbReference type="InterPro" id="IPR049826">
    <property type="entry name" value="Ig-like_ice"/>
</dbReference>
<evidence type="ECO:0000313" key="2">
    <source>
        <dbReference type="EMBL" id="MEW7312171.1"/>
    </source>
</evidence>
<keyword evidence="3" id="KW-1185">Reference proteome</keyword>
<feature type="region of interest" description="Disordered" evidence="1">
    <location>
        <begin position="5478"/>
        <end position="5524"/>
    </location>
</feature>
<feature type="region of interest" description="Disordered" evidence="1">
    <location>
        <begin position="4186"/>
        <end position="4215"/>
    </location>
</feature>
<feature type="region of interest" description="Disordered" evidence="1">
    <location>
        <begin position="5593"/>
        <end position="5636"/>
    </location>
</feature>
<dbReference type="InterPro" id="IPR013783">
    <property type="entry name" value="Ig-like_fold"/>
</dbReference>
<dbReference type="InterPro" id="IPR047777">
    <property type="entry name" value="LapA-like_RM"/>
</dbReference>
<comment type="caution">
    <text evidence="2">The sequence shown here is derived from an EMBL/GenBank/DDBJ whole genome shotgun (WGS) entry which is preliminary data.</text>
</comment>
<dbReference type="NCBIfam" id="NF012196">
    <property type="entry name" value="Ig_like_ice"/>
    <property type="match status" value="48"/>
</dbReference>
<evidence type="ECO:0000313" key="3">
    <source>
        <dbReference type="Proteomes" id="UP001555342"/>
    </source>
</evidence>